<evidence type="ECO:0000256" key="3">
    <source>
        <dbReference type="ARBA" id="ARBA00023125"/>
    </source>
</evidence>
<keyword evidence="3" id="KW-0238">DNA-binding</keyword>
<dbReference type="GO" id="GO:0009307">
    <property type="term" value="P:DNA restriction-modification system"/>
    <property type="evidence" value="ECO:0007669"/>
    <property type="project" value="UniProtKB-KW"/>
</dbReference>
<evidence type="ECO:0000313" key="6">
    <source>
        <dbReference type="Proteomes" id="UP000256304"/>
    </source>
</evidence>
<name>A0A3D9QU30_9BACL</name>
<feature type="domain" description="Type I restriction modification DNA specificity" evidence="4">
    <location>
        <begin position="190"/>
        <end position="358"/>
    </location>
</feature>
<dbReference type="AlphaFoldDB" id="A0A3D9QU30"/>
<dbReference type="GO" id="GO:0003677">
    <property type="term" value="F:DNA binding"/>
    <property type="evidence" value="ECO:0007669"/>
    <property type="project" value="UniProtKB-KW"/>
</dbReference>
<dbReference type="PANTHER" id="PTHR30408:SF12">
    <property type="entry name" value="TYPE I RESTRICTION ENZYME MJAVIII SPECIFICITY SUBUNIT"/>
    <property type="match status" value="1"/>
</dbReference>
<dbReference type="Gene3D" id="3.90.220.20">
    <property type="entry name" value="DNA methylase specificity domains"/>
    <property type="match status" value="2"/>
</dbReference>
<keyword evidence="6" id="KW-1185">Reference proteome</keyword>
<dbReference type="InterPro" id="IPR044946">
    <property type="entry name" value="Restrct_endonuc_typeI_TRD_sf"/>
</dbReference>
<organism evidence="5 6">
    <name type="scientific">Paenibacillus taihuensis</name>
    <dbReference type="NCBI Taxonomy" id="1156355"/>
    <lineage>
        <taxon>Bacteria</taxon>
        <taxon>Bacillati</taxon>
        <taxon>Bacillota</taxon>
        <taxon>Bacilli</taxon>
        <taxon>Bacillales</taxon>
        <taxon>Paenibacillaceae</taxon>
        <taxon>Paenibacillus</taxon>
    </lineage>
</organism>
<dbReference type="PANTHER" id="PTHR30408">
    <property type="entry name" value="TYPE-1 RESTRICTION ENZYME ECOKI SPECIFICITY PROTEIN"/>
    <property type="match status" value="1"/>
</dbReference>
<proteinExistence type="inferred from homology"/>
<keyword evidence="2" id="KW-0680">Restriction system</keyword>
<comment type="similarity">
    <text evidence="1">Belongs to the type-I restriction system S methylase family.</text>
</comment>
<evidence type="ECO:0000256" key="1">
    <source>
        <dbReference type="ARBA" id="ARBA00010923"/>
    </source>
</evidence>
<dbReference type="InterPro" id="IPR000055">
    <property type="entry name" value="Restrct_endonuc_typeI_TRD"/>
</dbReference>
<accession>A0A3D9QU30</accession>
<evidence type="ECO:0000259" key="4">
    <source>
        <dbReference type="Pfam" id="PF01420"/>
    </source>
</evidence>
<dbReference type="EMBL" id="QTTN01000045">
    <property type="protein sequence ID" value="REE67022.1"/>
    <property type="molecule type" value="Genomic_DNA"/>
</dbReference>
<sequence length="376" mass="43135">MINVKVGQILSRVKEPLVIKDDCEYRRLTIRMYHNGVYTRDIEKGINIGTKNQFIARRGQFIMSRIDARNGAFGIIPETIDVAAITNDFLSFEVNKEYVNMEFFKLYSQTDYFMQLCLRGSIGTTNRKRLKEEVFLNFDLNLPDIHIQERVVQQYNKFNKLNETLEIEIRNQSDLLSQFLYSKYTEITSDVDNKPMKEIAPIIRRPVEVEDDELYPELGIRSFGKGTFHKPALTGVEIGNKKLYQIHAGDVVFSNVFAWEGAIAVASIEDDGRVGSHRFISCRPDLKQVNPYFLFYHFINKKGLEDINRASPGGAGRNKTLGLTKLENIFVPIPDIEEQNKFVLLLKKVNEISNNLNEPRNISKIIAASLLSSILI</sequence>
<dbReference type="SUPFAM" id="SSF116734">
    <property type="entry name" value="DNA methylase specificity domain"/>
    <property type="match status" value="2"/>
</dbReference>
<gene>
    <name evidence="5" type="ORF">A8990_14531</name>
</gene>
<reference evidence="5 6" key="1">
    <citation type="submission" date="2018-08" db="EMBL/GenBank/DDBJ databases">
        <title>Genomic Encyclopedia of Type Strains, Phase III (KMG-III): the genomes of soil and plant-associated and newly described type strains.</title>
        <authorList>
            <person name="Whitman W."/>
        </authorList>
    </citation>
    <scope>NUCLEOTIDE SEQUENCE [LARGE SCALE GENOMIC DNA]</scope>
    <source>
        <strain evidence="5 6">CGMCC 1.10966</strain>
    </source>
</reference>
<protein>
    <submittedName>
        <fullName evidence="5">Type I restriction enzyme S subunit</fullName>
    </submittedName>
</protein>
<dbReference type="InterPro" id="IPR052021">
    <property type="entry name" value="Type-I_RS_S_subunit"/>
</dbReference>
<dbReference type="Pfam" id="PF01420">
    <property type="entry name" value="Methylase_S"/>
    <property type="match status" value="1"/>
</dbReference>
<evidence type="ECO:0000313" key="5">
    <source>
        <dbReference type="EMBL" id="REE67022.1"/>
    </source>
</evidence>
<dbReference type="RefSeq" id="WP_116192040.1">
    <property type="nucleotide sequence ID" value="NZ_QTTN01000045.1"/>
</dbReference>
<evidence type="ECO:0000256" key="2">
    <source>
        <dbReference type="ARBA" id="ARBA00022747"/>
    </source>
</evidence>
<dbReference type="OrthoDB" id="9811611at2"/>
<comment type="caution">
    <text evidence="5">The sequence shown here is derived from an EMBL/GenBank/DDBJ whole genome shotgun (WGS) entry which is preliminary data.</text>
</comment>
<dbReference type="Proteomes" id="UP000256304">
    <property type="component" value="Unassembled WGS sequence"/>
</dbReference>